<accession>A0ACC0DGU4</accession>
<comment type="caution">
    <text evidence="1">The sequence shown here is derived from an EMBL/GenBank/DDBJ whole genome shotgun (WGS) entry which is preliminary data.</text>
</comment>
<gene>
    <name evidence="1" type="ORF">F4821DRAFT_172669</name>
</gene>
<reference evidence="1 2" key="1">
    <citation type="journal article" date="2022" name="New Phytol.">
        <title>Ecological generalism drives hyperdiversity of secondary metabolite gene clusters in xylarialean endophytes.</title>
        <authorList>
            <person name="Franco M.E.E."/>
            <person name="Wisecaver J.H."/>
            <person name="Arnold A.E."/>
            <person name="Ju Y.M."/>
            <person name="Slot J.C."/>
            <person name="Ahrendt S."/>
            <person name="Moore L.P."/>
            <person name="Eastman K.E."/>
            <person name="Scott K."/>
            <person name="Konkel Z."/>
            <person name="Mondo S.J."/>
            <person name="Kuo A."/>
            <person name="Hayes R.D."/>
            <person name="Haridas S."/>
            <person name="Andreopoulos B."/>
            <person name="Riley R."/>
            <person name="LaButti K."/>
            <person name="Pangilinan J."/>
            <person name="Lipzen A."/>
            <person name="Amirebrahimi M."/>
            <person name="Yan J."/>
            <person name="Adam C."/>
            <person name="Keymanesh K."/>
            <person name="Ng V."/>
            <person name="Louie K."/>
            <person name="Northen T."/>
            <person name="Drula E."/>
            <person name="Henrissat B."/>
            <person name="Hsieh H.M."/>
            <person name="Youens-Clark K."/>
            <person name="Lutzoni F."/>
            <person name="Miadlikowska J."/>
            <person name="Eastwood D.C."/>
            <person name="Hamelin R.C."/>
            <person name="Grigoriev I.V."/>
            <person name="U'Ren J.M."/>
        </authorList>
    </citation>
    <scope>NUCLEOTIDE SEQUENCE [LARGE SCALE GENOMIC DNA]</scope>
    <source>
        <strain evidence="1 2">ER1909</strain>
    </source>
</reference>
<dbReference type="Proteomes" id="UP001497680">
    <property type="component" value="Unassembled WGS sequence"/>
</dbReference>
<proteinExistence type="predicted"/>
<dbReference type="EMBL" id="MU394285">
    <property type="protein sequence ID" value="KAI6091760.1"/>
    <property type="molecule type" value="Genomic_DNA"/>
</dbReference>
<sequence length="313" mass="36370">MITVITEEVLEAAREMNRRDVHRAEQIHEGSNEDTTEAGTPEEEDDKIWAKYEGIEGLKGAEGQPLKVGGSHYSYGLYSRNRRILADVALAADWEVEKARILEQRCTKSMVQHMERSKQPSDVSNVEEPMRKNGRSFTFQDISWSYLLGFIEWEVKQMDPTKLAVVKAAVLDLYPTNSKKDVKNIPVYSPRTMRRSDDAVPVSEADIDCAQQELDKVERRRKANRMMFRERDSYVPPEKVKLRIKAFLKAKDMSENEFCRAIDVTEDEFESFMSARKRDLQLESKVFHDAVPYMRKENGEEEPPRKRQKQLDD</sequence>
<evidence type="ECO:0000313" key="1">
    <source>
        <dbReference type="EMBL" id="KAI6091760.1"/>
    </source>
</evidence>
<protein>
    <submittedName>
        <fullName evidence="1">Uncharacterized protein</fullName>
    </submittedName>
</protein>
<evidence type="ECO:0000313" key="2">
    <source>
        <dbReference type="Proteomes" id="UP001497680"/>
    </source>
</evidence>
<organism evidence="1 2">
    <name type="scientific">Hypoxylon rubiginosum</name>
    <dbReference type="NCBI Taxonomy" id="110542"/>
    <lineage>
        <taxon>Eukaryota</taxon>
        <taxon>Fungi</taxon>
        <taxon>Dikarya</taxon>
        <taxon>Ascomycota</taxon>
        <taxon>Pezizomycotina</taxon>
        <taxon>Sordariomycetes</taxon>
        <taxon>Xylariomycetidae</taxon>
        <taxon>Xylariales</taxon>
        <taxon>Hypoxylaceae</taxon>
        <taxon>Hypoxylon</taxon>
    </lineage>
</organism>
<keyword evidence="2" id="KW-1185">Reference proteome</keyword>
<name>A0ACC0DGU4_9PEZI</name>